<dbReference type="PATRIC" id="fig|758847.3.peg.2349"/>
<accession>K8YAK1</accession>
<evidence type="ECO:0000313" key="1">
    <source>
        <dbReference type="EMBL" id="EKT86670.1"/>
    </source>
</evidence>
<reference evidence="1 2" key="2">
    <citation type="journal article" date="2014" name="Emerg. Microbes Infect.">
        <title>Potential impact on kidney infection: a whole-genome analysis of Leptospira santarosai serovar Shermani.</title>
        <authorList>
            <person name="Chou L.F."/>
            <person name="Chen T.W."/>
            <person name="Ko Y.C."/>
            <person name="Pan M.J."/>
            <person name="Tian Y.C."/>
            <person name="Chiu C.H."/>
            <person name="Tang P."/>
            <person name="Hung C.C."/>
            <person name="Yang C.W."/>
        </authorList>
    </citation>
    <scope>NUCLEOTIDE SEQUENCE</scope>
    <source>
        <strain evidence="1 2">LT 821</strain>
    </source>
</reference>
<gene>
    <name evidence="1" type="ORF">LSS_11195</name>
</gene>
<dbReference type="STRING" id="758847.LSS_11195"/>
<dbReference type="KEGG" id="lst:LSS_11195"/>
<proteinExistence type="predicted"/>
<dbReference type="AlphaFoldDB" id="K8YAK1"/>
<evidence type="ECO:0000313" key="2">
    <source>
        <dbReference type="Proteomes" id="UP000035800"/>
    </source>
</evidence>
<sequence>MVFCVDIPTIKNTDQCKHFVLLVPSLRARKIQHQSFMDHFVHRSTFQTVISECKVQGNSTTDKKIYKNLTQSRSVPSDYTKAKYRQTL</sequence>
<protein>
    <submittedName>
        <fullName evidence="1">Uncharacterized protein</fullName>
    </submittedName>
</protein>
<reference evidence="1 2" key="1">
    <citation type="journal article" date="2012" name="Gene">
        <title>Sequence of Leptospira santarosai serovar Shermani genome and prediction of virulence-associated genes.</title>
        <authorList>
            <person name="Chou L.F."/>
            <person name="Chen Y.T."/>
            <person name="Lu C.W."/>
            <person name="Ko Y.C."/>
            <person name="Tang C.Y."/>
            <person name="Pan M.J."/>
            <person name="Tian Y.C."/>
            <person name="Chiu C.H."/>
            <person name="Hung C.C."/>
            <person name="Yang C.W."/>
        </authorList>
    </citation>
    <scope>NUCLEOTIDE SEQUENCE [LARGE SCALE GENOMIC DNA]</scope>
    <source>
        <strain evidence="1">LT 821</strain>
    </source>
</reference>
<organism evidence="1 2">
    <name type="scientific">Leptospira santarosai serovar Shermani str. LT 821</name>
    <dbReference type="NCBI Taxonomy" id="758847"/>
    <lineage>
        <taxon>Bacteria</taxon>
        <taxon>Pseudomonadati</taxon>
        <taxon>Spirochaetota</taxon>
        <taxon>Spirochaetia</taxon>
        <taxon>Leptospirales</taxon>
        <taxon>Leptospiraceae</taxon>
        <taxon>Leptospira</taxon>
    </lineage>
</organism>
<dbReference type="EMBL" id="CP006694">
    <property type="protein sequence ID" value="EKT86670.1"/>
    <property type="molecule type" value="Genomic_DNA"/>
</dbReference>
<dbReference type="Proteomes" id="UP000035800">
    <property type="component" value="Chromosome I"/>
</dbReference>
<name>K8YAK1_9LEPT</name>